<dbReference type="Gene3D" id="3.40.50.720">
    <property type="entry name" value="NAD(P)-binding Rossmann-like Domain"/>
    <property type="match status" value="1"/>
</dbReference>
<dbReference type="Pfam" id="PF13460">
    <property type="entry name" value="NAD_binding_10"/>
    <property type="match status" value="1"/>
</dbReference>
<dbReference type="GO" id="GO:0044877">
    <property type="term" value="F:protein-containing complex binding"/>
    <property type="evidence" value="ECO:0007669"/>
    <property type="project" value="TreeGrafter"/>
</dbReference>
<accession>A0A7W6RIW4</accession>
<dbReference type="AlphaFoldDB" id="A0A7W6RIW4"/>
<dbReference type="InterPro" id="IPR016040">
    <property type="entry name" value="NAD(P)-bd_dom"/>
</dbReference>
<dbReference type="EMBL" id="JACIGM010000001">
    <property type="protein sequence ID" value="MBB4272731.1"/>
    <property type="molecule type" value="Genomic_DNA"/>
</dbReference>
<dbReference type="InterPro" id="IPR051207">
    <property type="entry name" value="ComplexI_NDUFA9_subunit"/>
</dbReference>
<reference evidence="2 3" key="1">
    <citation type="submission" date="2020-08" db="EMBL/GenBank/DDBJ databases">
        <title>Genomic Encyclopedia of Type Strains, Phase IV (KMG-V): Genome sequencing to study the core and pangenomes of soil and plant-associated prokaryotes.</title>
        <authorList>
            <person name="Whitman W."/>
        </authorList>
    </citation>
    <scope>NUCLEOTIDE SEQUENCE [LARGE SCALE GENOMIC DNA]</scope>
    <source>
        <strain evidence="2 3">SEMIA 402</strain>
    </source>
</reference>
<gene>
    <name evidence="2" type="ORF">GGE12_000473</name>
</gene>
<evidence type="ECO:0000313" key="2">
    <source>
        <dbReference type="EMBL" id="MBB4272731.1"/>
    </source>
</evidence>
<dbReference type="SUPFAM" id="SSF51735">
    <property type="entry name" value="NAD(P)-binding Rossmann-fold domains"/>
    <property type="match status" value="1"/>
</dbReference>
<sequence>MNVLILGATGFIGSAVAARLVADGHAVSGLGRTPVRARIKWPDVRWQRADLAHMTTAADWQETLTDQHMVVNGAGALQDGFSDDLAASQADAMLALYTAAKTSDVRLIVQISANTDAPVADLPFLATKRRADDALASSGLPHVILRPALVVGRNSHGGSALLRALASMPFELPLIHSQSPVETIDIKDVAAAVSAAVCGEVPSGKDIALASSETLMLCEIVKLHRQWLGLPHAPIIPIPAALAKPVTWLADIAGRLGWRSPFVKVLPSLLLTLVTLAILDER</sequence>
<organism evidence="2 3">
    <name type="scientific">Rhizobium mongolense</name>
    <dbReference type="NCBI Taxonomy" id="57676"/>
    <lineage>
        <taxon>Bacteria</taxon>
        <taxon>Pseudomonadati</taxon>
        <taxon>Pseudomonadota</taxon>
        <taxon>Alphaproteobacteria</taxon>
        <taxon>Hyphomicrobiales</taxon>
        <taxon>Rhizobiaceae</taxon>
        <taxon>Rhizobium/Agrobacterium group</taxon>
        <taxon>Rhizobium</taxon>
    </lineage>
</organism>
<proteinExistence type="predicted"/>
<dbReference type="Proteomes" id="UP000533641">
    <property type="component" value="Unassembled WGS sequence"/>
</dbReference>
<dbReference type="PANTHER" id="PTHR12126:SF11">
    <property type="entry name" value="NADH DEHYDROGENASE [UBIQUINONE] 1 ALPHA SUBCOMPLEX SUBUNIT 9, MITOCHONDRIAL"/>
    <property type="match status" value="1"/>
</dbReference>
<evidence type="ECO:0000259" key="1">
    <source>
        <dbReference type="Pfam" id="PF13460"/>
    </source>
</evidence>
<dbReference type="InterPro" id="IPR036291">
    <property type="entry name" value="NAD(P)-bd_dom_sf"/>
</dbReference>
<feature type="domain" description="NAD(P)-binding" evidence="1">
    <location>
        <begin position="7"/>
        <end position="151"/>
    </location>
</feature>
<protein>
    <submittedName>
        <fullName evidence="2">Uncharacterized protein YbjT (DUF2867 family)</fullName>
    </submittedName>
</protein>
<evidence type="ECO:0000313" key="3">
    <source>
        <dbReference type="Proteomes" id="UP000533641"/>
    </source>
</evidence>
<comment type="caution">
    <text evidence="2">The sequence shown here is derived from an EMBL/GenBank/DDBJ whole genome shotgun (WGS) entry which is preliminary data.</text>
</comment>
<name>A0A7W6RIW4_9HYPH</name>
<dbReference type="PANTHER" id="PTHR12126">
    <property type="entry name" value="NADH-UBIQUINONE OXIDOREDUCTASE 39 KDA SUBUNIT-RELATED"/>
    <property type="match status" value="1"/>
</dbReference>